<organism evidence="11 12">
    <name type="scientific">Enorma phocaeensis</name>
    <dbReference type="NCBI Taxonomy" id="1871019"/>
    <lineage>
        <taxon>Bacteria</taxon>
        <taxon>Bacillati</taxon>
        <taxon>Actinomycetota</taxon>
        <taxon>Coriobacteriia</taxon>
        <taxon>Coriobacteriales</taxon>
        <taxon>Coriobacteriaceae</taxon>
        <taxon>Enorma</taxon>
    </lineage>
</organism>
<evidence type="ECO:0000256" key="5">
    <source>
        <dbReference type="ARBA" id="ARBA00050257"/>
    </source>
</evidence>
<dbReference type="PRINTS" id="PR00080">
    <property type="entry name" value="SDRFAMILY"/>
</dbReference>
<dbReference type="InterPro" id="IPR050259">
    <property type="entry name" value="SDR"/>
</dbReference>
<proteinExistence type="inferred from homology"/>
<keyword evidence="2" id="KW-0560">Oxidoreductase</keyword>
<evidence type="ECO:0000256" key="2">
    <source>
        <dbReference type="ARBA" id="ARBA00023002"/>
    </source>
</evidence>
<dbReference type="Pfam" id="PF13561">
    <property type="entry name" value="adh_short_C2"/>
    <property type="match status" value="1"/>
</dbReference>
<keyword evidence="3" id="KW-0443">Lipid metabolism</keyword>
<dbReference type="GO" id="GO:0008202">
    <property type="term" value="P:steroid metabolic process"/>
    <property type="evidence" value="ECO:0007669"/>
    <property type="project" value="UniProtKB-KW"/>
</dbReference>
<evidence type="ECO:0000256" key="10">
    <source>
        <dbReference type="ARBA" id="ARBA00081284"/>
    </source>
</evidence>
<comment type="similarity">
    <text evidence="1">Belongs to the short-chain dehydrogenases/reductases (SDR) family.</text>
</comment>
<gene>
    <name evidence="11" type="ORF">K8V70_04805</name>
</gene>
<reference evidence="11" key="1">
    <citation type="journal article" date="2021" name="PeerJ">
        <title>Extensive microbial diversity within the chicken gut microbiome revealed by metagenomics and culture.</title>
        <authorList>
            <person name="Gilroy R."/>
            <person name="Ravi A."/>
            <person name="Getino M."/>
            <person name="Pursley I."/>
            <person name="Horton D.L."/>
            <person name="Alikhan N.F."/>
            <person name="Baker D."/>
            <person name="Gharbi K."/>
            <person name="Hall N."/>
            <person name="Watson M."/>
            <person name="Adriaenssens E.M."/>
            <person name="Foster-Nyarko E."/>
            <person name="Jarju S."/>
            <person name="Secka A."/>
            <person name="Antonio M."/>
            <person name="Oren A."/>
            <person name="Chaudhuri R.R."/>
            <person name="La Ragione R."/>
            <person name="Hildebrand F."/>
            <person name="Pallen M.J."/>
        </authorList>
    </citation>
    <scope>NUCLEOTIDE SEQUENCE</scope>
    <source>
        <strain evidence="11">ChiHjej13B12-9602</strain>
    </source>
</reference>
<dbReference type="RefSeq" id="WP_273189768.1">
    <property type="nucleotide sequence ID" value="NZ_DYUZ01000018.1"/>
</dbReference>
<dbReference type="EC" id="1.1.1.391" evidence="9"/>
<dbReference type="InterPro" id="IPR002347">
    <property type="entry name" value="SDR_fam"/>
</dbReference>
<evidence type="ECO:0000256" key="9">
    <source>
        <dbReference type="ARBA" id="ARBA00067031"/>
    </source>
</evidence>
<dbReference type="PANTHER" id="PTHR42879">
    <property type="entry name" value="3-OXOACYL-(ACYL-CARRIER-PROTEIN) REDUCTASE"/>
    <property type="match status" value="1"/>
</dbReference>
<comment type="catalytic activity">
    <reaction evidence="5">
        <text>12alpha-hydroxy-3-oxo-5beta-cholan-24-oate + NADH + H(+) = isodeoxycholate + NAD(+)</text>
        <dbReference type="Rhea" id="RHEA:47492"/>
        <dbReference type="ChEBI" id="CHEBI:15378"/>
        <dbReference type="ChEBI" id="CHEBI:57540"/>
        <dbReference type="ChEBI" id="CHEBI:57945"/>
        <dbReference type="ChEBI" id="CHEBI:87733"/>
        <dbReference type="ChEBI" id="CHEBI:87734"/>
    </reaction>
    <physiologicalReaction direction="left-to-right" evidence="5">
        <dbReference type="Rhea" id="RHEA:47493"/>
    </physiologicalReaction>
</comment>
<comment type="catalytic activity">
    <reaction evidence="7">
        <text>7alpha,12alpha-dihydroxy-3-oxo-5beta-cholan-24-oate + NADH + H(+) = isocholate + NAD(+)</text>
        <dbReference type="Rhea" id="RHEA:47512"/>
        <dbReference type="ChEBI" id="CHEBI:15378"/>
        <dbReference type="ChEBI" id="CHEBI:57540"/>
        <dbReference type="ChEBI" id="CHEBI:57945"/>
        <dbReference type="ChEBI" id="CHEBI:87735"/>
        <dbReference type="ChEBI" id="CHEBI:87736"/>
    </reaction>
    <physiologicalReaction direction="left-to-right" evidence="7">
        <dbReference type="Rhea" id="RHEA:47513"/>
    </physiologicalReaction>
</comment>
<evidence type="ECO:0000256" key="3">
    <source>
        <dbReference type="ARBA" id="ARBA00023098"/>
    </source>
</evidence>
<name>A0A921ISX4_9ACTN</name>
<reference evidence="11" key="2">
    <citation type="submission" date="2021-09" db="EMBL/GenBank/DDBJ databases">
        <authorList>
            <person name="Gilroy R."/>
        </authorList>
    </citation>
    <scope>NUCLEOTIDE SEQUENCE</scope>
    <source>
        <strain evidence="11">ChiHjej13B12-9602</strain>
    </source>
</reference>
<comment type="catalytic activity">
    <reaction evidence="6">
        <text>3-oxochenodeoxycholate + NADH + H(+) = isochenodeoxycholate + NAD(+)</text>
        <dbReference type="Rhea" id="RHEA:47516"/>
        <dbReference type="ChEBI" id="CHEBI:15378"/>
        <dbReference type="ChEBI" id="CHEBI:57540"/>
        <dbReference type="ChEBI" id="CHEBI:57945"/>
        <dbReference type="ChEBI" id="CHEBI:87730"/>
        <dbReference type="ChEBI" id="CHEBI:87731"/>
    </reaction>
    <physiologicalReaction direction="left-to-right" evidence="6">
        <dbReference type="Rhea" id="RHEA:47517"/>
    </physiologicalReaction>
</comment>
<dbReference type="Proteomes" id="UP000753256">
    <property type="component" value="Unassembled WGS sequence"/>
</dbReference>
<comment type="catalytic activity">
    <reaction evidence="8">
        <text>3-oxo-5beta-cholan-24-oate + NADH + H(+) = isolithocholate + NAD(+)</text>
        <dbReference type="Rhea" id="RHEA:47508"/>
        <dbReference type="ChEBI" id="CHEBI:11867"/>
        <dbReference type="ChEBI" id="CHEBI:15378"/>
        <dbReference type="ChEBI" id="CHEBI:57540"/>
        <dbReference type="ChEBI" id="CHEBI:57945"/>
        <dbReference type="ChEBI" id="CHEBI:87728"/>
        <dbReference type="EC" id="1.1.1.391"/>
    </reaction>
    <physiologicalReaction direction="left-to-right" evidence="8">
        <dbReference type="Rhea" id="RHEA:47509"/>
    </physiologicalReaction>
</comment>
<evidence type="ECO:0000256" key="1">
    <source>
        <dbReference type="ARBA" id="ARBA00006484"/>
    </source>
</evidence>
<evidence type="ECO:0000256" key="4">
    <source>
        <dbReference type="ARBA" id="ARBA00023221"/>
    </source>
</evidence>
<evidence type="ECO:0000313" key="11">
    <source>
        <dbReference type="EMBL" id="HJG37167.1"/>
    </source>
</evidence>
<protein>
    <recommendedName>
        <fullName evidence="9">3beta-hydroxycholanate 3-dehydrogenase (NAD(+))</fullName>
        <ecNumber evidence="9">1.1.1.391</ecNumber>
    </recommendedName>
    <alternativeName>
        <fullName evidence="10">NAD-dependent bile acid 3beta-dehydrogenase</fullName>
    </alternativeName>
</protein>
<dbReference type="FunFam" id="3.40.50.720:FF:000084">
    <property type="entry name" value="Short-chain dehydrogenase reductase"/>
    <property type="match status" value="1"/>
</dbReference>
<dbReference type="EMBL" id="DYUZ01000018">
    <property type="protein sequence ID" value="HJG37167.1"/>
    <property type="molecule type" value="Genomic_DNA"/>
</dbReference>
<accession>A0A921ISX4</accession>
<keyword evidence="4" id="KW-0753">Steroid metabolism</keyword>
<evidence type="ECO:0000256" key="7">
    <source>
        <dbReference type="ARBA" id="ARBA00052497"/>
    </source>
</evidence>
<dbReference type="GO" id="GO:0016491">
    <property type="term" value="F:oxidoreductase activity"/>
    <property type="evidence" value="ECO:0007669"/>
    <property type="project" value="UniProtKB-KW"/>
</dbReference>
<dbReference type="Gene3D" id="3.40.50.720">
    <property type="entry name" value="NAD(P)-binding Rossmann-like Domain"/>
    <property type="match status" value="1"/>
</dbReference>
<dbReference type="InterPro" id="IPR036291">
    <property type="entry name" value="NAD(P)-bd_dom_sf"/>
</dbReference>
<dbReference type="PANTHER" id="PTHR42879:SF2">
    <property type="entry name" value="3-OXOACYL-[ACYL-CARRIER-PROTEIN] REDUCTASE FABG"/>
    <property type="match status" value="1"/>
</dbReference>
<sequence length="266" mass="28381">MGLVDGRIAIVTASTRGIGRACAVKLAEEGAKVYVAARNRERSMALVDEIRAAGGKADYVRFDADDKATYAGCVNEVLEAEGRVDILVNNYGATDVKRDFDVEHTSFEDFQDIVMDNVQSVYNTAQAAIKGLAEGGSLSIVNIASTGGVYPDLSREAYGLAKAAIIRLTKDIAIQNARRGVRCNVVCPGSIATDALMDNMSEEFIKSFLTTIPMNRLGEPSEIADAVLFYASDMSSYVTGGVMEVGGGTGLGSPMYPLYQMMQARG</sequence>
<dbReference type="CDD" id="cd05233">
    <property type="entry name" value="SDR_c"/>
    <property type="match status" value="1"/>
</dbReference>
<dbReference type="AlphaFoldDB" id="A0A921ISX4"/>
<evidence type="ECO:0000313" key="12">
    <source>
        <dbReference type="Proteomes" id="UP000753256"/>
    </source>
</evidence>
<evidence type="ECO:0000256" key="8">
    <source>
        <dbReference type="ARBA" id="ARBA00052953"/>
    </source>
</evidence>
<dbReference type="SUPFAM" id="SSF51735">
    <property type="entry name" value="NAD(P)-binding Rossmann-fold domains"/>
    <property type="match status" value="1"/>
</dbReference>
<evidence type="ECO:0000256" key="6">
    <source>
        <dbReference type="ARBA" id="ARBA00050953"/>
    </source>
</evidence>
<comment type="caution">
    <text evidence="11">The sequence shown here is derived from an EMBL/GenBank/DDBJ whole genome shotgun (WGS) entry which is preliminary data.</text>
</comment>
<dbReference type="PRINTS" id="PR00081">
    <property type="entry name" value="GDHRDH"/>
</dbReference>